<accession>A0A9W9AU16</accession>
<organism evidence="1 2">
    <name type="scientific">Lentinula lateritia</name>
    <dbReference type="NCBI Taxonomy" id="40482"/>
    <lineage>
        <taxon>Eukaryota</taxon>
        <taxon>Fungi</taxon>
        <taxon>Dikarya</taxon>
        <taxon>Basidiomycota</taxon>
        <taxon>Agaricomycotina</taxon>
        <taxon>Agaricomycetes</taxon>
        <taxon>Agaricomycetidae</taxon>
        <taxon>Agaricales</taxon>
        <taxon>Marasmiineae</taxon>
        <taxon>Omphalotaceae</taxon>
        <taxon>Lentinula</taxon>
    </lineage>
</organism>
<dbReference type="EMBL" id="JANVFS010000008">
    <property type="protein sequence ID" value="KAJ4488699.1"/>
    <property type="molecule type" value="Genomic_DNA"/>
</dbReference>
<dbReference type="AlphaFoldDB" id="A0A9W9AU16"/>
<evidence type="ECO:0000313" key="1">
    <source>
        <dbReference type="EMBL" id="KAJ4488699.1"/>
    </source>
</evidence>
<protein>
    <submittedName>
        <fullName evidence="1">Uncharacterized protein</fullName>
    </submittedName>
</protein>
<sequence>MTSRLPPEIYHLFIDELANSPQLLKSFSFVSHVWLSRCRTHLFRHFSLHYMPSAVHDAVEEYSECWYPANSFPADDPDAAVTGSEGDCSLKSLMKVQQIRQSIRELSLIEGNTVDCNRYMKLDFGICLSELATNIQFPNLRALAVSFNGPGPRQDCLGVTAVGKLMRIHSKLERLCISSLYLDTHCLRNLLYSMRVCAQLSNIQLECITCAADTESWISRYSSLTFEENTAALVQWSRTPIQRLSLSNVDHNLVEVLFSPTKPTRFQIELKSLAINCSDLDSDHETMAGSVGFRLIDRHASSLQHLSLKHPKATNHAFYEPLLGTTLPFLSIIEIHFTNVHDGRFRYALENLCFLRSPISELRIGLKYGPRTAFAPSVDRSLVNFSRSLQSLRRVKFKVIHMIDKFSCEHLPKANLHLQLEIVQIGV</sequence>
<comment type="caution">
    <text evidence="1">The sequence shown here is derived from an EMBL/GenBank/DDBJ whole genome shotgun (WGS) entry which is preliminary data.</text>
</comment>
<reference evidence="1" key="2">
    <citation type="journal article" date="2023" name="Proc. Natl. Acad. Sci. U.S.A.">
        <title>A global phylogenomic analysis of the shiitake genus Lentinula.</title>
        <authorList>
            <person name="Sierra-Patev S."/>
            <person name="Min B."/>
            <person name="Naranjo-Ortiz M."/>
            <person name="Looney B."/>
            <person name="Konkel Z."/>
            <person name="Slot J.C."/>
            <person name="Sakamoto Y."/>
            <person name="Steenwyk J.L."/>
            <person name="Rokas A."/>
            <person name="Carro J."/>
            <person name="Camarero S."/>
            <person name="Ferreira P."/>
            <person name="Molpeceres G."/>
            <person name="Ruiz-Duenas F.J."/>
            <person name="Serrano A."/>
            <person name="Henrissat B."/>
            <person name="Drula E."/>
            <person name="Hughes K.W."/>
            <person name="Mata J.L."/>
            <person name="Ishikawa N.K."/>
            <person name="Vargas-Isla R."/>
            <person name="Ushijima S."/>
            <person name="Smith C.A."/>
            <person name="Donoghue J."/>
            <person name="Ahrendt S."/>
            <person name="Andreopoulos W."/>
            <person name="He G."/>
            <person name="LaButti K."/>
            <person name="Lipzen A."/>
            <person name="Ng V."/>
            <person name="Riley R."/>
            <person name="Sandor L."/>
            <person name="Barry K."/>
            <person name="Martinez A.T."/>
            <person name="Xiao Y."/>
            <person name="Gibbons J.G."/>
            <person name="Terashima K."/>
            <person name="Grigoriev I.V."/>
            <person name="Hibbett D."/>
        </authorList>
    </citation>
    <scope>NUCLEOTIDE SEQUENCE</scope>
    <source>
        <strain evidence="1">Sp2 HRB7682 ss15</strain>
    </source>
</reference>
<evidence type="ECO:0000313" key="2">
    <source>
        <dbReference type="Proteomes" id="UP001150238"/>
    </source>
</evidence>
<proteinExistence type="predicted"/>
<reference evidence="1" key="1">
    <citation type="submission" date="2022-08" db="EMBL/GenBank/DDBJ databases">
        <authorList>
            <consortium name="DOE Joint Genome Institute"/>
            <person name="Min B."/>
            <person name="Riley R."/>
            <person name="Sierra-Patev S."/>
            <person name="Naranjo-Ortiz M."/>
            <person name="Looney B."/>
            <person name="Konkel Z."/>
            <person name="Slot J.C."/>
            <person name="Sakamoto Y."/>
            <person name="Steenwyk J.L."/>
            <person name="Rokas A."/>
            <person name="Carro J."/>
            <person name="Camarero S."/>
            <person name="Ferreira P."/>
            <person name="Molpeceres G."/>
            <person name="Ruiz-Duenas F.J."/>
            <person name="Serrano A."/>
            <person name="Henrissat B."/>
            <person name="Drula E."/>
            <person name="Hughes K.W."/>
            <person name="Mata J.L."/>
            <person name="Ishikawa N.K."/>
            <person name="Vargas-Isla R."/>
            <person name="Ushijima S."/>
            <person name="Smith C.A."/>
            <person name="Ahrendt S."/>
            <person name="Andreopoulos W."/>
            <person name="He G."/>
            <person name="Labutti K."/>
            <person name="Lipzen A."/>
            <person name="Ng V."/>
            <person name="Sandor L."/>
            <person name="Barry K."/>
            <person name="Martinez A.T."/>
            <person name="Xiao Y."/>
            <person name="Gibbons J.G."/>
            <person name="Terashima K."/>
            <person name="Hibbett D.S."/>
            <person name="Grigoriev I.V."/>
        </authorList>
    </citation>
    <scope>NUCLEOTIDE SEQUENCE</scope>
    <source>
        <strain evidence="1">Sp2 HRB7682 ss15</strain>
    </source>
</reference>
<gene>
    <name evidence="1" type="ORF">C8J55DRAFT_312417</name>
</gene>
<dbReference type="Proteomes" id="UP001150238">
    <property type="component" value="Unassembled WGS sequence"/>
</dbReference>
<name>A0A9W9AU16_9AGAR</name>